<dbReference type="Proteomes" id="UP001595645">
    <property type="component" value="Unassembled WGS sequence"/>
</dbReference>
<evidence type="ECO:0000259" key="2">
    <source>
        <dbReference type="Pfam" id="PF00501"/>
    </source>
</evidence>
<dbReference type="Gene3D" id="3.30.300.30">
    <property type="match status" value="1"/>
</dbReference>
<dbReference type="InterPro" id="IPR020845">
    <property type="entry name" value="AMP-binding_CS"/>
</dbReference>
<dbReference type="InterPro" id="IPR045851">
    <property type="entry name" value="AMP-bd_C_sf"/>
</dbReference>
<dbReference type="InterPro" id="IPR025110">
    <property type="entry name" value="AMP-bd_C"/>
</dbReference>
<dbReference type="SUPFAM" id="SSF56801">
    <property type="entry name" value="Acetyl-CoA synthetase-like"/>
    <property type="match status" value="1"/>
</dbReference>
<reference evidence="5" key="1">
    <citation type="journal article" date="2019" name="Int. J. Syst. Evol. Microbiol.">
        <title>The Global Catalogue of Microorganisms (GCM) 10K type strain sequencing project: providing services to taxonomists for standard genome sequencing and annotation.</title>
        <authorList>
            <consortium name="The Broad Institute Genomics Platform"/>
            <consortium name="The Broad Institute Genome Sequencing Center for Infectious Disease"/>
            <person name="Wu L."/>
            <person name="Ma J."/>
        </authorList>
    </citation>
    <scope>NUCLEOTIDE SEQUENCE [LARGE SCALE GENOMIC DNA]</scope>
    <source>
        <strain evidence="5">CGMCC 4.7676</strain>
    </source>
</reference>
<evidence type="ECO:0000313" key="4">
    <source>
        <dbReference type="EMBL" id="MFC3448687.1"/>
    </source>
</evidence>
<gene>
    <name evidence="4" type="ORF">ACFOSH_04505</name>
</gene>
<feature type="domain" description="AMP-binding enzyme C-terminal" evidence="3">
    <location>
        <begin position="430"/>
        <end position="504"/>
    </location>
</feature>
<sequence length="520" mass="54817">MPEEEHVVAGPPLAVLGGLPGGPRVEQLLERAVGAAPGRLAVASLTYAELDRASTRFALALRERGIGRGDVVALPMALDRRFAIGFFGIAKAGAVSALVNPLLREEALAHVLALCEAKTAFVTEGQHRVLAAVRDRLPALENVFLLGEGTETGLSSMDDLIAAAPEATLPEPTAGPDDLACLQFTSGTTGPAKAVRLSHRNLTVNAAQTAWCHRLSADSVLVNHLPTFHLMHLTIGVTVSARHVLCPGDDLLGAVATADAEGGTHFYSLPVRLARLAARPELPSLRVPSLQAILSGGSAMPPSATDTLSAAFGVPVVQGFGLAETAPSTHLGSLDRPKTGSSGPPVPGTSARVVDLDTGVPLGPGANGEIQVRGPQLMLGYLGRDRDEDLPGGWLATGDVGHHDEDGYLFVVDRIKDVFKCDNWLVTPSEIEKVLSRHPGVADCVVLDLPHEFSGAVAHAVVVPSADPATTEELASFVNTRLPYYEHLHGVHLVDSVHRSPTGKVQRRDLREQLMAKTRR</sequence>
<dbReference type="InterPro" id="IPR050237">
    <property type="entry name" value="ATP-dep_AMP-bd_enzyme"/>
</dbReference>
<dbReference type="PANTHER" id="PTHR43767">
    <property type="entry name" value="LONG-CHAIN-FATTY-ACID--COA LIGASE"/>
    <property type="match status" value="1"/>
</dbReference>
<dbReference type="EMBL" id="JBHRWK010000009">
    <property type="protein sequence ID" value="MFC3448687.1"/>
    <property type="molecule type" value="Genomic_DNA"/>
</dbReference>
<dbReference type="InterPro" id="IPR042099">
    <property type="entry name" value="ANL_N_sf"/>
</dbReference>
<dbReference type="Pfam" id="PF13193">
    <property type="entry name" value="AMP-binding_C"/>
    <property type="match status" value="1"/>
</dbReference>
<comment type="caution">
    <text evidence="4">The sequence shown here is derived from an EMBL/GenBank/DDBJ whole genome shotgun (WGS) entry which is preliminary data.</text>
</comment>
<protein>
    <submittedName>
        <fullName evidence="4">Class I adenylate-forming enzyme family protein</fullName>
    </submittedName>
</protein>
<dbReference type="PROSITE" id="PS00455">
    <property type="entry name" value="AMP_BINDING"/>
    <property type="match status" value="1"/>
</dbReference>
<evidence type="ECO:0000256" key="1">
    <source>
        <dbReference type="SAM" id="MobiDB-lite"/>
    </source>
</evidence>
<evidence type="ECO:0000313" key="5">
    <source>
        <dbReference type="Proteomes" id="UP001595645"/>
    </source>
</evidence>
<dbReference type="RefSeq" id="WP_378237363.1">
    <property type="nucleotide sequence ID" value="NZ_JBHRWK010000009.1"/>
</dbReference>
<accession>A0ABV7NSS4</accession>
<dbReference type="Gene3D" id="3.40.50.12780">
    <property type="entry name" value="N-terminal domain of ligase-like"/>
    <property type="match status" value="1"/>
</dbReference>
<feature type="region of interest" description="Disordered" evidence="1">
    <location>
        <begin position="328"/>
        <end position="350"/>
    </location>
</feature>
<dbReference type="Pfam" id="PF00501">
    <property type="entry name" value="AMP-binding"/>
    <property type="match status" value="1"/>
</dbReference>
<evidence type="ECO:0000259" key="3">
    <source>
        <dbReference type="Pfam" id="PF13193"/>
    </source>
</evidence>
<dbReference type="InterPro" id="IPR000873">
    <property type="entry name" value="AMP-dep_synth/lig_dom"/>
</dbReference>
<dbReference type="PANTHER" id="PTHR43767:SF1">
    <property type="entry name" value="NONRIBOSOMAL PEPTIDE SYNTHASE PES1 (EUROFUNG)-RELATED"/>
    <property type="match status" value="1"/>
</dbReference>
<proteinExistence type="predicted"/>
<keyword evidence="5" id="KW-1185">Reference proteome</keyword>
<name>A0ABV7NSS4_9PSEU</name>
<organism evidence="4 5">
    <name type="scientific">Amycolatopsis speibonae</name>
    <dbReference type="NCBI Taxonomy" id="1450224"/>
    <lineage>
        <taxon>Bacteria</taxon>
        <taxon>Bacillati</taxon>
        <taxon>Actinomycetota</taxon>
        <taxon>Actinomycetes</taxon>
        <taxon>Pseudonocardiales</taxon>
        <taxon>Pseudonocardiaceae</taxon>
        <taxon>Amycolatopsis</taxon>
    </lineage>
</organism>
<feature type="domain" description="AMP-dependent synthetase/ligase" evidence="2">
    <location>
        <begin position="30"/>
        <end position="382"/>
    </location>
</feature>